<sequence length="350" mass="40219">MSLYWFETRFDRELAPYPSPKLSQKSKTEGPTGQKLISQSEIVDYIIANNIDTGTLAKIERYISIPLKTLITPRLGTRRKACNSIPRPQNNFVLYRRNLHAIISSEQGSATAKNFKVVSNLAAKKWADESNEIKQLFEIIADCAKKVHDYTYPEYVYQPRISGKTSMKFRPMINGEPFVEEKKKEKKTVVPSLLLSTFAITKPGTSNRRQNNEKEKKEDSKNKKQVIDLTLQEREAEKDKNKIDSTVKERQMEKIETSLPKQMIDLTVSKQEVVESSQEQTMDTTEKDSSPQKQMIDLTVPEQEEIDVSSRGQEMEIDSGSHEQMMGKDDRDLDSAGIDVRRLPNKREMY</sequence>
<dbReference type="Pfam" id="PF00505">
    <property type="entry name" value="HMG_box"/>
    <property type="match status" value="1"/>
</dbReference>
<evidence type="ECO:0000259" key="3">
    <source>
        <dbReference type="PROSITE" id="PS50118"/>
    </source>
</evidence>
<feature type="compositionally biased region" description="Polar residues" evidence="2">
    <location>
        <begin position="200"/>
        <end position="209"/>
    </location>
</feature>
<dbReference type="InterPro" id="IPR036910">
    <property type="entry name" value="HMG_box_dom_sf"/>
</dbReference>
<dbReference type="OrthoDB" id="6247875at2759"/>
<dbReference type="SMART" id="SM00398">
    <property type="entry name" value="HMG"/>
    <property type="match status" value="1"/>
</dbReference>
<dbReference type="PROSITE" id="PS50118">
    <property type="entry name" value="HMG_BOX_2"/>
    <property type="match status" value="1"/>
</dbReference>
<feature type="compositionally biased region" description="Basic and acidic residues" evidence="2">
    <location>
        <begin position="319"/>
        <end position="350"/>
    </location>
</feature>
<organism evidence="4 5">
    <name type="scientific">Funneliformis caledonium</name>
    <dbReference type="NCBI Taxonomy" id="1117310"/>
    <lineage>
        <taxon>Eukaryota</taxon>
        <taxon>Fungi</taxon>
        <taxon>Fungi incertae sedis</taxon>
        <taxon>Mucoromycota</taxon>
        <taxon>Glomeromycotina</taxon>
        <taxon>Glomeromycetes</taxon>
        <taxon>Glomerales</taxon>
        <taxon>Glomeraceae</taxon>
        <taxon>Funneliformis</taxon>
    </lineage>
</organism>
<feature type="domain" description="HMG box" evidence="3">
    <location>
        <begin position="85"/>
        <end position="156"/>
    </location>
</feature>
<gene>
    <name evidence="4" type="ORF">FCALED_LOCUS7941</name>
</gene>
<dbReference type="Gene3D" id="1.10.30.10">
    <property type="entry name" value="High mobility group box domain"/>
    <property type="match status" value="1"/>
</dbReference>
<keyword evidence="1" id="KW-0238">DNA-binding</keyword>
<reference evidence="4" key="1">
    <citation type="submission" date="2021-06" db="EMBL/GenBank/DDBJ databases">
        <authorList>
            <person name="Kallberg Y."/>
            <person name="Tangrot J."/>
            <person name="Rosling A."/>
        </authorList>
    </citation>
    <scope>NUCLEOTIDE SEQUENCE</scope>
    <source>
        <strain evidence="4">UK204</strain>
    </source>
</reference>
<keyword evidence="1" id="KW-0539">Nucleus</keyword>
<evidence type="ECO:0000256" key="2">
    <source>
        <dbReference type="SAM" id="MobiDB-lite"/>
    </source>
</evidence>
<dbReference type="EMBL" id="CAJVPQ010002216">
    <property type="protein sequence ID" value="CAG8588031.1"/>
    <property type="molecule type" value="Genomic_DNA"/>
</dbReference>
<keyword evidence="5" id="KW-1185">Reference proteome</keyword>
<protein>
    <submittedName>
        <fullName evidence="4">6934_t:CDS:1</fullName>
    </submittedName>
</protein>
<evidence type="ECO:0000313" key="4">
    <source>
        <dbReference type="EMBL" id="CAG8588031.1"/>
    </source>
</evidence>
<proteinExistence type="predicted"/>
<evidence type="ECO:0000313" key="5">
    <source>
        <dbReference type="Proteomes" id="UP000789570"/>
    </source>
</evidence>
<evidence type="ECO:0000256" key="1">
    <source>
        <dbReference type="PROSITE-ProRule" id="PRU00267"/>
    </source>
</evidence>
<dbReference type="AlphaFoldDB" id="A0A9N9GA46"/>
<feature type="compositionally biased region" description="Basic and acidic residues" evidence="2">
    <location>
        <begin position="210"/>
        <end position="224"/>
    </location>
</feature>
<feature type="region of interest" description="Disordered" evidence="2">
    <location>
        <begin position="200"/>
        <end position="224"/>
    </location>
</feature>
<accession>A0A9N9GA46</accession>
<dbReference type="GO" id="GO:0005634">
    <property type="term" value="C:nucleus"/>
    <property type="evidence" value="ECO:0007669"/>
    <property type="project" value="UniProtKB-UniRule"/>
</dbReference>
<dbReference type="SUPFAM" id="SSF47095">
    <property type="entry name" value="HMG-box"/>
    <property type="match status" value="1"/>
</dbReference>
<dbReference type="InterPro" id="IPR009071">
    <property type="entry name" value="HMG_box_dom"/>
</dbReference>
<name>A0A9N9GA46_9GLOM</name>
<feature type="compositionally biased region" description="Polar residues" evidence="2">
    <location>
        <begin position="274"/>
        <end position="283"/>
    </location>
</feature>
<dbReference type="GO" id="GO:0003677">
    <property type="term" value="F:DNA binding"/>
    <property type="evidence" value="ECO:0007669"/>
    <property type="project" value="UniProtKB-UniRule"/>
</dbReference>
<comment type="caution">
    <text evidence="4">The sequence shown here is derived from an EMBL/GenBank/DDBJ whole genome shotgun (WGS) entry which is preliminary data.</text>
</comment>
<dbReference type="Proteomes" id="UP000789570">
    <property type="component" value="Unassembled WGS sequence"/>
</dbReference>
<feature type="region of interest" description="Disordered" evidence="2">
    <location>
        <begin position="274"/>
        <end position="350"/>
    </location>
</feature>
<feature type="DNA-binding region" description="HMG box" evidence="1">
    <location>
        <begin position="85"/>
        <end position="156"/>
    </location>
</feature>